<comment type="caution">
    <text evidence="2">The sequence shown here is derived from an EMBL/GenBank/DDBJ whole genome shotgun (WGS) entry which is preliminary data.</text>
</comment>
<name>A0AB94IBP4_9GAMM</name>
<feature type="domain" description="Integrase catalytic" evidence="1">
    <location>
        <begin position="3"/>
        <end position="67"/>
    </location>
</feature>
<gene>
    <name evidence="2" type="ORF">O970_06600</name>
</gene>
<dbReference type="GO" id="GO:0003676">
    <property type="term" value="F:nucleic acid binding"/>
    <property type="evidence" value="ECO:0007669"/>
    <property type="project" value="InterPro"/>
</dbReference>
<dbReference type="AlphaFoldDB" id="A0AB94IBP4"/>
<dbReference type="InterPro" id="IPR001584">
    <property type="entry name" value="Integrase_cat-core"/>
</dbReference>
<sequence length="76" mass="8757">MFVIDLTYVRVKQHWHYLCVMVDVCDRKIVVRNTGKQKNPQLVMDAISQILINSVALFHSDGGKAFDNYLLDECLS</sequence>
<evidence type="ECO:0000313" key="3">
    <source>
        <dbReference type="Proteomes" id="UP000506160"/>
    </source>
</evidence>
<dbReference type="Proteomes" id="UP000506160">
    <property type="component" value="Unassembled WGS sequence"/>
</dbReference>
<dbReference type="Gene3D" id="3.30.420.10">
    <property type="entry name" value="Ribonuclease H-like superfamily/Ribonuclease H"/>
    <property type="match status" value="1"/>
</dbReference>
<accession>A0AB94IBP4</accession>
<dbReference type="InterPro" id="IPR012337">
    <property type="entry name" value="RNaseH-like_sf"/>
</dbReference>
<evidence type="ECO:0000259" key="1">
    <source>
        <dbReference type="Pfam" id="PF00665"/>
    </source>
</evidence>
<proteinExistence type="predicted"/>
<reference evidence="2 3" key="1">
    <citation type="journal article" date="2014" name="Appl. Environ. Microbiol.">
        <title>Genomic features of a bumble bee symbiont reflect its host environment.</title>
        <authorList>
            <person name="Martinson V.G."/>
            <person name="Magoc T."/>
            <person name="Koch H."/>
            <person name="Salzberg S.L."/>
            <person name="Moran N.A."/>
        </authorList>
    </citation>
    <scope>NUCLEOTIDE SEQUENCE [LARGE SCALE GENOMIC DNA]</scope>
    <source>
        <strain evidence="2 3">Bimp</strain>
    </source>
</reference>
<dbReference type="GO" id="GO:0015074">
    <property type="term" value="P:DNA integration"/>
    <property type="evidence" value="ECO:0007669"/>
    <property type="project" value="InterPro"/>
</dbReference>
<evidence type="ECO:0000313" key="2">
    <source>
        <dbReference type="EMBL" id="TEA26826.1"/>
    </source>
</evidence>
<dbReference type="Pfam" id="PF00665">
    <property type="entry name" value="rve"/>
    <property type="match status" value="1"/>
</dbReference>
<keyword evidence="3" id="KW-1185">Reference proteome</keyword>
<organism evidence="2 3">
    <name type="scientific">Candidatus Schmidhempelia bombi str. Bimp</name>
    <dbReference type="NCBI Taxonomy" id="1387197"/>
    <lineage>
        <taxon>Bacteria</taxon>
        <taxon>Pseudomonadati</taxon>
        <taxon>Pseudomonadota</taxon>
        <taxon>Gammaproteobacteria</taxon>
        <taxon>Orbales</taxon>
        <taxon>Orbaceae</taxon>
        <taxon>Candidatus Schmidhempelia</taxon>
    </lineage>
</organism>
<dbReference type="SUPFAM" id="SSF53098">
    <property type="entry name" value="Ribonuclease H-like"/>
    <property type="match status" value="1"/>
</dbReference>
<dbReference type="InterPro" id="IPR036397">
    <property type="entry name" value="RNaseH_sf"/>
</dbReference>
<protein>
    <submittedName>
        <fullName evidence="2">Transposase</fullName>
    </submittedName>
</protein>
<dbReference type="EMBL" id="AWGA01000064">
    <property type="protein sequence ID" value="TEA26826.1"/>
    <property type="molecule type" value="Genomic_DNA"/>
</dbReference>